<name>A0A8J3AF68_9ACTN</name>
<keyword evidence="11" id="KW-1185">Reference proteome</keyword>
<evidence type="ECO:0000256" key="9">
    <source>
        <dbReference type="SAM" id="MobiDB-lite"/>
    </source>
</evidence>
<dbReference type="SUPFAM" id="SSF51182">
    <property type="entry name" value="RmlC-like cupins"/>
    <property type="match status" value="1"/>
</dbReference>
<reference evidence="10" key="1">
    <citation type="journal article" date="2014" name="Int. J. Syst. Evol. Microbiol.">
        <title>Complete genome sequence of Corynebacterium casei LMG S-19264T (=DSM 44701T), isolated from a smear-ripened cheese.</title>
        <authorList>
            <consortium name="US DOE Joint Genome Institute (JGI-PGF)"/>
            <person name="Walter F."/>
            <person name="Albersmeier A."/>
            <person name="Kalinowski J."/>
            <person name="Ruckert C."/>
        </authorList>
    </citation>
    <scope>NUCLEOTIDE SEQUENCE</scope>
    <source>
        <strain evidence="10">CGMCC 1.14988</strain>
    </source>
</reference>
<proteinExistence type="inferred from homology"/>
<feature type="region of interest" description="Disordered" evidence="9">
    <location>
        <begin position="116"/>
        <end position="149"/>
    </location>
</feature>
<dbReference type="GO" id="GO:0019491">
    <property type="term" value="P:ectoine biosynthetic process"/>
    <property type="evidence" value="ECO:0007669"/>
    <property type="project" value="UniProtKB-UniRule"/>
</dbReference>
<evidence type="ECO:0000256" key="7">
    <source>
        <dbReference type="ARBA" id="ARBA00048714"/>
    </source>
</evidence>
<protein>
    <recommendedName>
        <fullName evidence="4 8">L-ectoine synthase</fullName>
        <ecNumber evidence="3 8">4.2.1.108</ecNumber>
    </recommendedName>
    <alternativeName>
        <fullName evidence="6 8">N-acetyldiaminobutyrate dehydratase</fullName>
    </alternativeName>
</protein>
<comment type="catalytic activity">
    <reaction evidence="7 8">
        <text>(2S)-4-acetamido-2-aminobutanoate = L-ectoine + H2O</text>
        <dbReference type="Rhea" id="RHEA:17281"/>
        <dbReference type="ChEBI" id="CHEBI:15377"/>
        <dbReference type="ChEBI" id="CHEBI:58515"/>
        <dbReference type="ChEBI" id="CHEBI:58929"/>
        <dbReference type="EC" id="4.2.1.108"/>
    </reaction>
</comment>
<dbReference type="PANTHER" id="PTHR39289">
    <property type="match status" value="1"/>
</dbReference>
<dbReference type="HAMAP" id="MF_01255">
    <property type="entry name" value="Ectoine_synth"/>
    <property type="match status" value="1"/>
</dbReference>
<dbReference type="RefSeq" id="WP_130650539.1">
    <property type="nucleotide sequence ID" value="NZ_BMHA01000006.1"/>
</dbReference>
<dbReference type="InterPro" id="IPR011051">
    <property type="entry name" value="RmlC_Cupin_sf"/>
</dbReference>
<dbReference type="CDD" id="cd06978">
    <property type="entry name" value="cupin_EctC"/>
    <property type="match status" value="1"/>
</dbReference>
<organism evidence="10 11">
    <name type="scientific">Egicoccus halophilus</name>
    <dbReference type="NCBI Taxonomy" id="1670830"/>
    <lineage>
        <taxon>Bacteria</taxon>
        <taxon>Bacillati</taxon>
        <taxon>Actinomycetota</taxon>
        <taxon>Nitriliruptoria</taxon>
        <taxon>Egicoccales</taxon>
        <taxon>Egicoccaceae</taxon>
        <taxon>Egicoccus</taxon>
    </lineage>
</organism>
<dbReference type="OrthoDB" id="4406415at2"/>
<evidence type="ECO:0000256" key="3">
    <source>
        <dbReference type="ARBA" id="ARBA00013192"/>
    </source>
</evidence>
<evidence type="ECO:0000256" key="8">
    <source>
        <dbReference type="HAMAP-Rule" id="MF_01255"/>
    </source>
</evidence>
<evidence type="ECO:0000313" key="10">
    <source>
        <dbReference type="EMBL" id="GGI06428.1"/>
    </source>
</evidence>
<evidence type="ECO:0000256" key="4">
    <source>
        <dbReference type="ARBA" id="ARBA00019707"/>
    </source>
</evidence>
<comment type="function">
    <text evidence="8">Catalyzes the circularization of gamma-N-acetyl-alpha,gamma-diaminobutyric acid (ADABA) to ectoine (1,4,5,6-tetrahydro-2-methyl-4-pyrimidine carboxylic acid), which is an excellent osmoprotectant.</text>
</comment>
<dbReference type="InterPro" id="IPR010462">
    <property type="entry name" value="Ectoine_synth"/>
</dbReference>
<comment type="pathway">
    <text evidence="1 8">Amine and polyamine biosynthesis; ectoine biosynthesis; L-ectoine from L-aspartate 4-semialdehyde: step 3/3.</text>
</comment>
<dbReference type="Proteomes" id="UP000650511">
    <property type="component" value="Unassembled WGS sequence"/>
</dbReference>
<dbReference type="Pfam" id="PF06339">
    <property type="entry name" value="Ectoine_synth"/>
    <property type="match status" value="1"/>
</dbReference>
<dbReference type="GO" id="GO:0033990">
    <property type="term" value="F:ectoine synthase activity"/>
    <property type="evidence" value="ECO:0007669"/>
    <property type="project" value="UniProtKB-EC"/>
</dbReference>
<evidence type="ECO:0000313" key="11">
    <source>
        <dbReference type="Proteomes" id="UP000650511"/>
    </source>
</evidence>
<keyword evidence="5 8" id="KW-0456">Lyase</keyword>
<reference evidence="10" key="2">
    <citation type="submission" date="2020-09" db="EMBL/GenBank/DDBJ databases">
        <authorList>
            <person name="Sun Q."/>
            <person name="Zhou Y."/>
        </authorList>
    </citation>
    <scope>NUCLEOTIDE SEQUENCE</scope>
    <source>
        <strain evidence="10">CGMCC 1.14988</strain>
    </source>
</reference>
<dbReference type="UniPathway" id="UPA00067">
    <property type="reaction ID" value="UER00123"/>
</dbReference>
<dbReference type="EMBL" id="BMHA01000006">
    <property type="protein sequence ID" value="GGI06428.1"/>
    <property type="molecule type" value="Genomic_DNA"/>
</dbReference>
<evidence type="ECO:0000256" key="1">
    <source>
        <dbReference type="ARBA" id="ARBA00005181"/>
    </source>
</evidence>
<dbReference type="InterPro" id="IPR014710">
    <property type="entry name" value="RmlC-like_jellyroll"/>
</dbReference>
<comment type="similarity">
    <text evidence="2 8">Belongs to the ectoine synthase family.</text>
</comment>
<dbReference type="Gene3D" id="2.60.120.10">
    <property type="entry name" value="Jelly Rolls"/>
    <property type="match status" value="1"/>
</dbReference>
<sequence>MIVRSLDDLVGTDRDVVAETWSSRRFLLAQDGLGYSLNDTVLHAGTTTRMHYKHHRESVYCIEGSGVLTNLETGEEHPIAPGTLYVLNEHERHALRADTDLRMVCVFTPALTGREVHGPDGAYPPATVDDAAAGDANDPSVSSKELAHG</sequence>
<evidence type="ECO:0000256" key="2">
    <source>
        <dbReference type="ARBA" id="ARBA00009637"/>
    </source>
</evidence>
<accession>A0A8J3AF68</accession>
<dbReference type="PANTHER" id="PTHR39289:SF1">
    <property type="entry name" value="L-ECTOINE SYNTHASE"/>
    <property type="match status" value="1"/>
</dbReference>
<gene>
    <name evidence="8 10" type="primary">ectC</name>
    <name evidence="10" type="ORF">GCM10011354_19040</name>
</gene>
<evidence type="ECO:0000256" key="5">
    <source>
        <dbReference type="ARBA" id="ARBA00023239"/>
    </source>
</evidence>
<dbReference type="AlphaFoldDB" id="A0A8J3AF68"/>
<dbReference type="EC" id="4.2.1.108" evidence="3 8"/>
<evidence type="ECO:0000256" key="6">
    <source>
        <dbReference type="ARBA" id="ARBA00033271"/>
    </source>
</evidence>
<dbReference type="NCBIfam" id="NF009806">
    <property type="entry name" value="PRK13290.1"/>
    <property type="match status" value="1"/>
</dbReference>
<comment type="caution">
    <text evidence="10">The sequence shown here is derived from an EMBL/GenBank/DDBJ whole genome shotgun (WGS) entry which is preliminary data.</text>
</comment>